<evidence type="ECO:0000256" key="5">
    <source>
        <dbReference type="ARBA" id="ARBA00012212"/>
    </source>
</evidence>
<name>A0A1G6HS49_9BACL</name>
<dbReference type="SUPFAM" id="SSF51984">
    <property type="entry name" value="MurCD N-terminal domain"/>
    <property type="match status" value="1"/>
</dbReference>
<evidence type="ECO:0000256" key="16">
    <source>
        <dbReference type="ARBA" id="ARBA00047632"/>
    </source>
</evidence>
<evidence type="ECO:0000256" key="10">
    <source>
        <dbReference type="ARBA" id="ARBA00022840"/>
    </source>
</evidence>
<dbReference type="HAMAP" id="MF_00639">
    <property type="entry name" value="MurD"/>
    <property type="match status" value="1"/>
</dbReference>
<dbReference type="EC" id="6.3.2.9" evidence="5 17"/>
<dbReference type="STRING" id="1236220.SAMN04488112_101180"/>
<evidence type="ECO:0000256" key="12">
    <source>
        <dbReference type="ARBA" id="ARBA00022984"/>
    </source>
</evidence>
<evidence type="ECO:0000256" key="4">
    <source>
        <dbReference type="ARBA" id="ARBA00010416"/>
    </source>
</evidence>
<evidence type="ECO:0000256" key="9">
    <source>
        <dbReference type="ARBA" id="ARBA00022741"/>
    </source>
</evidence>
<sequence>MKPVSEDFAGKRVLVLGLARSGRAVARLLRSLGAQVTVNDRKPRSETAEAEALEQEGIRVVLGGHPPDLIQPGVDLLVKNPGIPYRIPLIRRAEELGIPVVTEVEIAYLLTDAPLIGITGSNGKTTTTSMVGRMLDRGNLPVHVAGNIGTALSEIAPQLKAEEWLVSELSSFQLKGTRSFRPRIGALLNVVPAHLDYHGSMEDYVGSKKKLFANQEPGDIAVLNRDSAECRAVAAELDVDVWWFSRRESVARGLMFEEGWVTARLPEHRDPIRILREDEVRLPGVHRENALAAAAIALAAGCPVEAIREELATFQGVEHRLEFVETVDGVCYFNDSKATNAKAAISAMESFTEPIILIAGGLDRGVDFRELTPVFRDRLKGIVAIGQTADTLLARGEEAKVPYRELASDIAEAVERAHRLATAGDVVLLSPACASWDMYTSFEERGSIFKQAVHRLK</sequence>
<keyword evidence="8 17" id="KW-0436">Ligase</keyword>
<dbReference type="Pfam" id="PF21799">
    <property type="entry name" value="MurD-like_N"/>
    <property type="match status" value="1"/>
</dbReference>
<gene>
    <name evidence="17" type="primary">murD</name>
    <name evidence="21" type="ORF">SAMN04488112_101180</name>
</gene>
<evidence type="ECO:0000256" key="17">
    <source>
        <dbReference type="HAMAP-Rule" id="MF_00639"/>
    </source>
</evidence>
<reference evidence="21 22" key="1">
    <citation type="submission" date="2016-10" db="EMBL/GenBank/DDBJ databases">
        <authorList>
            <person name="de Groot N.N."/>
        </authorList>
    </citation>
    <scope>NUCLEOTIDE SEQUENCE [LARGE SCALE GENOMIC DNA]</scope>
    <source>
        <strain evidence="21 22">DSM 45514</strain>
    </source>
</reference>
<dbReference type="SUPFAM" id="SSF53623">
    <property type="entry name" value="MurD-like peptide ligases, catalytic domain"/>
    <property type="match status" value="1"/>
</dbReference>
<keyword evidence="12 17" id="KW-0573">Peptidoglycan synthesis</keyword>
<dbReference type="PANTHER" id="PTHR43692">
    <property type="entry name" value="UDP-N-ACETYLMURAMOYLALANINE--D-GLUTAMATE LIGASE"/>
    <property type="match status" value="1"/>
</dbReference>
<dbReference type="NCBIfam" id="TIGR01087">
    <property type="entry name" value="murD"/>
    <property type="match status" value="1"/>
</dbReference>
<dbReference type="InterPro" id="IPR013221">
    <property type="entry name" value="Mur_ligase_cen"/>
</dbReference>
<evidence type="ECO:0000256" key="2">
    <source>
        <dbReference type="ARBA" id="ARBA00004496"/>
    </source>
</evidence>
<keyword evidence="10 17" id="KW-0067">ATP-binding</keyword>
<dbReference type="SUPFAM" id="SSF53244">
    <property type="entry name" value="MurD-like peptide ligases, peptide-binding domain"/>
    <property type="match status" value="1"/>
</dbReference>
<keyword evidence="9 17" id="KW-0547">Nucleotide-binding</keyword>
<proteinExistence type="inferred from homology"/>
<accession>A0A1G6HS49</accession>
<dbReference type="UniPathway" id="UPA00219"/>
<dbReference type="AlphaFoldDB" id="A0A1G6HS49"/>
<dbReference type="GO" id="GO:0051301">
    <property type="term" value="P:cell division"/>
    <property type="evidence" value="ECO:0007669"/>
    <property type="project" value="UniProtKB-KW"/>
</dbReference>
<dbReference type="Proteomes" id="UP000199387">
    <property type="component" value="Unassembled WGS sequence"/>
</dbReference>
<evidence type="ECO:0000256" key="3">
    <source>
        <dbReference type="ARBA" id="ARBA00004752"/>
    </source>
</evidence>
<dbReference type="Gene3D" id="3.40.50.720">
    <property type="entry name" value="NAD(P)-binding Rossmann-like Domain"/>
    <property type="match status" value="1"/>
</dbReference>
<comment type="pathway">
    <text evidence="3 17 18">Cell wall biogenesis; peptidoglycan biosynthesis.</text>
</comment>
<evidence type="ECO:0000256" key="8">
    <source>
        <dbReference type="ARBA" id="ARBA00022598"/>
    </source>
</evidence>
<dbReference type="GO" id="GO:0008764">
    <property type="term" value="F:UDP-N-acetylmuramoylalanine-D-glutamate ligase activity"/>
    <property type="evidence" value="ECO:0007669"/>
    <property type="project" value="UniProtKB-UniRule"/>
</dbReference>
<keyword evidence="17 18" id="KW-0131">Cell cycle</keyword>
<evidence type="ECO:0000259" key="20">
    <source>
        <dbReference type="Pfam" id="PF08245"/>
    </source>
</evidence>
<feature type="domain" description="Mur ligase C-terminal" evidence="19">
    <location>
        <begin position="319"/>
        <end position="433"/>
    </location>
</feature>
<evidence type="ECO:0000256" key="1">
    <source>
        <dbReference type="ARBA" id="ARBA00002734"/>
    </source>
</evidence>
<keyword evidence="11 17" id="KW-0133">Cell shape</keyword>
<evidence type="ECO:0000313" key="21">
    <source>
        <dbReference type="EMBL" id="SDB96705.1"/>
    </source>
</evidence>
<dbReference type="GO" id="GO:0005737">
    <property type="term" value="C:cytoplasm"/>
    <property type="evidence" value="ECO:0007669"/>
    <property type="project" value="UniProtKB-SubCell"/>
</dbReference>
<keyword evidence="7 17" id="KW-0963">Cytoplasm</keyword>
<keyword evidence="13 17" id="KW-0961">Cell wall biogenesis/degradation</keyword>
<dbReference type="PANTHER" id="PTHR43692:SF1">
    <property type="entry name" value="UDP-N-ACETYLMURAMOYLALANINE--D-GLUTAMATE LIGASE"/>
    <property type="match status" value="1"/>
</dbReference>
<protein>
    <recommendedName>
        <fullName evidence="6 17">UDP-N-acetylmuramoylalanine--D-glutamate ligase</fullName>
        <ecNumber evidence="5 17">6.3.2.9</ecNumber>
    </recommendedName>
    <alternativeName>
        <fullName evidence="15 17">D-glutamic acid-adding enzyme</fullName>
    </alternativeName>
    <alternativeName>
        <fullName evidence="14 17">UDP-N-acetylmuramoyl-L-alanyl-D-glutamate synthetase</fullName>
    </alternativeName>
</protein>
<comment type="catalytic activity">
    <reaction evidence="16 17 18">
        <text>UDP-N-acetyl-alpha-D-muramoyl-L-alanine + D-glutamate + ATP = UDP-N-acetyl-alpha-D-muramoyl-L-alanyl-D-glutamate + ADP + phosphate + H(+)</text>
        <dbReference type="Rhea" id="RHEA:16429"/>
        <dbReference type="ChEBI" id="CHEBI:15378"/>
        <dbReference type="ChEBI" id="CHEBI:29986"/>
        <dbReference type="ChEBI" id="CHEBI:30616"/>
        <dbReference type="ChEBI" id="CHEBI:43474"/>
        <dbReference type="ChEBI" id="CHEBI:83898"/>
        <dbReference type="ChEBI" id="CHEBI:83900"/>
        <dbReference type="ChEBI" id="CHEBI:456216"/>
        <dbReference type="EC" id="6.3.2.9"/>
    </reaction>
</comment>
<dbReference type="GO" id="GO:0008360">
    <property type="term" value="P:regulation of cell shape"/>
    <property type="evidence" value="ECO:0007669"/>
    <property type="project" value="UniProtKB-KW"/>
</dbReference>
<evidence type="ECO:0000313" key="22">
    <source>
        <dbReference type="Proteomes" id="UP000199387"/>
    </source>
</evidence>
<evidence type="ECO:0000256" key="18">
    <source>
        <dbReference type="RuleBase" id="RU003664"/>
    </source>
</evidence>
<dbReference type="GO" id="GO:0071555">
    <property type="term" value="P:cell wall organization"/>
    <property type="evidence" value="ECO:0007669"/>
    <property type="project" value="UniProtKB-KW"/>
</dbReference>
<evidence type="ECO:0000256" key="6">
    <source>
        <dbReference type="ARBA" id="ARBA00015655"/>
    </source>
</evidence>
<evidence type="ECO:0000259" key="19">
    <source>
        <dbReference type="Pfam" id="PF02875"/>
    </source>
</evidence>
<dbReference type="GO" id="GO:0005524">
    <property type="term" value="F:ATP binding"/>
    <property type="evidence" value="ECO:0007669"/>
    <property type="project" value="UniProtKB-UniRule"/>
</dbReference>
<dbReference type="Gene3D" id="3.90.190.20">
    <property type="entry name" value="Mur ligase, C-terminal domain"/>
    <property type="match status" value="1"/>
</dbReference>
<keyword evidence="22" id="KW-1185">Reference proteome</keyword>
<dbReference type="InterPro" id="IPR036565">
    <property type="entry name" value="Mur-like_cat_sf"/>
</dbReference>
<comment type="similarity">
    <text evidence="4 17">Belongs to the MurCDEF family.</text>
</comment>
<dbReference type="Gene3D" id="3.40.1190.10">
    <property type="entry name" value="Mur-like, catalytic domain"/>
    <property type="match status" value="1"/>
</dbReference>
<keyword evidence="17 18" id="KW-0132">Cell division</keyword>
<feature type="domain" description="Mur ligase central" evidence="20">
    <location>
        <begin position="118"/>
        <end position="297"/>
    </location>
</feature>
<evidence type="ECO:0000256" key="15">
    <source>
        <dbReference type="ARBA" id="ARBA00032324"/>
    </source>
</evidence>
<organism evidence="21 22">
    <name type="scientific">Melghirimyces thermohalophilus</name>
    <dbReference type="NCBI Taxonomy" id="1236220"/>
    <lineage>
        <taxon>Bacteria</taxon>
        <taxon>Bacillati</taxon>
        <taxon>Bacillota</taxon>
        <taxon>Bacilli</taxon>
        <taxon>Bacillales</taxon>
        <taxon>Thermoactinomycetaceae</taxon>
        <taxon>Melghirimyces</taxon>
    </lineage>
</organism>
<comment type="subcellular location">
    <subcellularLocation>
        <location evidence="2 17 18">Cytoplasm</location>
    </subcellularLocation>
</comment>
<dbReference type="GO" id="GO:0009252">
    <property type="term" value="P:peptidoglycan biosynthetic process"/>
    <property type="evidence" value="ECO:0007669"/>
    <property type="project" value="UniProtKB-UniRule"/>
</dbReference>
<dbReference type="InterPro" id="IPR036615">
    <property type="entry name" value="Mur_ligase_C_dom_sf"/>
</dbReference>
<dbReference type="EMBL" id="FMZA01000001">
    <property type="protein sequence ID" value="SDB96705.1"/>
    <property type="molecule type" value="Genomic_DNA"/>
</dbReference>
<dbReference type="Pfam" id="PF02875">
    <property type="entry name" value="Mur_ligase_C"/>
    <property type="match status" value="1"/>
</dbReference>
<dbReference type="GO" id="GO:0051287">
    <property type="term" value="F:NAD binding"/>
    <property type="evidence" value="ECO:0007669"/>
    <property type="project" value="InterPro"/>
</dbReference>
<dbReference type="InterPro" id="IPR005762">
    <property type="entry name" value="MurD"/>
</dbReference>
<comment type="function">
    <text evidence="1 17 18">Cell wall formation. Catalyzes the addition of glutamate to the nucleotide precursor UDP-N-acetylmuramoyl-L-alanine (UMA).</text>
</comment>
<evidence type="ECO:0000256" key="14">
    <source>
        <dbReference type="ARBA" id="ARBA00030398"/>
    </source>
</evidence>
<dbReference type="Pfam" id="PF08245">
    <property type="entry name" value="Mur_ligase_M"/>
    <property type="match status" value="1"/>
</dbReference>
<feature type="binding site" evidence="17">
    <location>
        <begin position="120"/>
        <end position="126"/>
    </location>
    <ligand>
        <name>ATP</name>
        <dbReference type="ChEBI" id="CHEBI:30616"/>
    </ligand>
</feature>
<evidence type="ECO:0000256" key="7">
    <source>
        <dbReference type="ARBA" id="ARBA00022490"/>
    </source>
</evidence>
<evidence type="ECO:0000256" key="13">
    <source>
        <dbReference type="ARBA" id="ARBA00023316"/>
    </source>
</evidence>
<dbReference type="InterPro" id="IPR004101">
    <property type="entry name" value="Mur_ligase_C"/>
</dbReference>
<evidence type="ECO:0000256" key="11">
    <source>
        <dbReference type="ARBA" id="ARBA00022960"/>
    </source>
</evidence>